<dbReference type="Gene3D" id="3.50.50.60">
    <property type="entry name" value="FAD/NAD(P)-binding domain"/>
    <property type="match status" value="2"/>
</dbReference>
<dbReference type="Proteomes" id="UP000007842">
    <property type="component" value="Chromosome"/>
</dbReference>
<evidence type="ECO:0000313" key="3">
    <source>
        <dbReference type="EMBL" id="AEW93593.1"/>
    </source>
</evidence>
<accession>G8WRL6</accession>
<gene>
    <name evidence="3" type="ordered locus">SCATT_12220</name>
</gene>
<dbReference type="InterPro" id="IPR002937">
    <property type="entry name" value="Amino_oxidase"/>
</dbReference>
<dbReference type="PANTHER" id="PTHR43734">
    <property type="entry name" value="PHYTOENE DESATURASE"/>
    <property type="match status" value="1"/>
</dbReference>
<feature type="region of interest" description="Disordered" evidence="1">
    <location>
        <begin position="306"/>
        <end position="325"/>
    </location>
</feature>
<dbReference type="STRING" id="1003195.SCATT_12220"/>
<dbReference type="InterPro" id="IPR001763">
    <property type="entry name" value="Rhodanese-like_dom"/>
</dbReference>
<dbReference type="AlphaFoldDB" id="G8WRL6"/>
<dbReference type="KEGG" id="scy:SCATT_12220"/>
<organism evidence="3 4">
    <name type="scientific">Streptantibioticus cattleyicolor (strain ATCC 35852 / DSM 46488 / JCM 4925 / NBRC 14057 / NRRL 8057)</name>
    <name type="common">Streptomyces cattleya</name>
    <dbReference type="NCBI Taxonomy" id="1003195"/>
    <lineage>
        <taxon>Bacteria</taxon>
        <taxon>Bacillati</taxon>
        <taxon>Actinomycetota</taxon>
        <taxon>Actinomycetes</taxon>
        <taxon>Kitasatosporales</taxon>
        <taxon>Streptomycetaceae</taxon>
        <taxon>Streptantibioticus</taxon>
    </lineage>
</organism>
<dbReference type="PANTHER" id="PTHR43734:SF1">
    <property type="entry name" value="PHYTOENE DESATURASE"/>
    <property type="match status" value="1"/>
</dbReference>
<dbReference type="Pfam" id="PF01593">
    <property type="entry name" value="Amino_oxidase"/>
    <property type="match status" value="1"/>
</dbReference>
<dbReference type="InterPro" id="IPR036188">
    <property type="entry name" value="FAD/NAD-bd_sf"/>
</dbReference>
<name>G8WRL6_STREN</name>
<evidence type="ECO:0000256" key="1">
    <source>
        <dbReference type="SAM" id="MobiDB-lite"/>
    </source>
</evidence>
<protein>
    <submittedName>
        <fullName evidence="3">Phytoene dehydrogenase</fullName>
    </submittedName>
</protein>
<dbReference type="eggNOG" id="COG1233">
    <property type="taxonomic scope" value="Bacteria"/>
</dbReference>
<dbReference type="PROSITE" id="PS50206">
    <property type="entry name" value="RHODANESE_3"/>
    <property type="match status" value="1"/>
</dbReference>
<reference evidence="4" key="1">
    <citation type="submission" date="2011-12" db="EMBL/GenBank/DDBJ databases">
        <title>Complete genome sequence of Streptomyces cattleya strain DSM 46488.</title>
        <authorList>
            <person name="Ou H.-Y."/>
            <person name="Li P."/>
            <person name="Zhao C."/>
            <person name="O'Hagan D."/>
            <person name="Deng Z."/>
        </authorList>
    </citation>
    <scope>NUCLEOTIDE SEQUENCE [LARGE SCALE GENOMIC DNA]</scope>
    <source>
        <strain evidence="4">ATCC 35852 / DSM 46488 / JCM 4925 / NBRC 14057 / NRRL 8057</strain>
    </source>
</reference>
<dbReference type="GO" id="GO:0016491">
    <property type="term" value="F:oxidoreductase activity"/>
    <property type="evidence" value="ECO:0007669"/>
    <property type="project" value="InterPro"/>
</dbReference>
<evidence type="ECO:0000313" key="4">
    <source>
        <dbReference type="Proteomes" id="UP000007842"/>
    </source>
</evidence>
<proteinExistence type="predicted"/>
<dbReference type="PATRIC" id="fig|1003195.29.peg.1229"/>
<feature type="domain" description="Rhodanese" evidence="2">
    <location>
        <begin position="5"/>
        <end position="47"/>
    </location>
</feature>
<dbReference type="EMBL" id="CP003219">
    <property type="protein sequence ID" value="AEW93593.1"/>
    <property type="molecule type" value="Genomic_DNA"/>
</dbReference>
<sequence>MIGAGMGALAAAARLATAGHRVTVYERAATYGGGVGRYERDGFAFDTGPGLLHLPAVYRDLFIKTSRGGKGTLESVVEVRQTDPSSAHVLPDGTRFALPDASRAGVVAALDAALGAGAGQRWGEVMNRARHVWEVTRRPLLEETLAADPTPLGRDPYPAARRGLFRRAVPSLAALAARELGHPGLVALMSGYALQYGLDPATAPASAVVLPYMEQTFGTRYVAGGMRALAGAVYDRCVARGVAFRFGAEVTRVVERDGRAAGVELADGEVAEADVVVDGRPGTPLPGDLARFTVLLALRGARPSGTAHRTVVHGSGTPDEEAPTVTVLRPDDPALRPDDRHESAVLTVTVRPQGPVDWTAPGYAEAFADRVTRAVGAAIPDLADRLLWREVRTPADVAAATGAPGGAVPAPVLAGADGAFLRTANRGGTPGLYLVGGSAHPGGGPAHAGMSAAIVADLIAGGPGGSR</sequence>
<keyword evidence="4" id="KW-1185">Reference proteome</keyword>
<dbReference type="HOGENOM" id="CLU_019722_5_1_11"/>
<dbReference type="SUPFAM" id="SSF51905">
    <property type="entry name" value="FAD/NAD(P)-binding domain"/>
    <property type="match status" value="1"/>
</dbReference>
<evidence type="ECO:0000259" key="2">
    <source>
        <dbReference type="PROSITE" id="PS50206"/>
    </source>
</evidence>